<feature type="transmembrane region" description="Helical" evidence="7">
    <location>
        <begin position="739"/>
        <end position="762"/>
    </location>
</feature>
<dbReference type="SUPFAM" id="SSF82866">
    <property type="entry name" value="Multidrug efflux transporter AcrB transmembrane domain"/>
    <property type="match status" value="2"/>
</dbReference>
<evidence type="ECO:0000256" key="4">
    <source>
        <dbReference type="ARBA" id="ARBA00022989"/>
    </source>
</evidence>
<feature type="transmembrane region" description="Helical" evidence="7">
    <location>
        <begin position="274"/>
        <end position="292"/>
    </location>
</feature>
<feature type="transmembrane region" description="Helical" evidence="7">
    <location>
        <begin position="452"/>
        <end position="472"/>
    </location>
</feature>
<keyword evidence="2" id="KW-1003">Cell membrane</keyword>
<keyword evidence="3 7" id="KW-0812">Transmembrane</keyword>
<evidence type="ECO:0000256" key="2">
    <source>
        <dbReference type="ARBA" id="ARBA00022475"/>
    </source>
</evidence>
<evidence type="ECO:0000313" key="10">
    <source>
        <dbReference type="Proteomes" id="UP000468531"/>
    </source>
</evidence>
<feature type="transmembrane region" description="Helical" evidence="7">
    <location>
        <begin position="709"/>
        <end position="733"/>
    </location>
</feature>
<dbReference type="PANTHER" id="PTHR33406">
    <property type="entry name" value="MEMBRANE PROTEIN MJ1562-RELATED"/>
    <property type="match status" value="1"/>
</dbReference>
<evidence type="ECO:0000256" key="7">
    <source>
        <dbReference type="SAM" id="Phobius"/>
    </source>
</evidence>
<dbReference type="InterPro" id="IPR000731">
    <property type="entry name" value="SSD"/>
</dbReference>
<gene>
    <name evidence="9" type="ORF">FNJ47_43930</name>
</gene>
<feature type="compositionally biased region" description="Polar residues" evidence="6">
    <location>
        <begin position="572"/>
        <end position="584"/>
    </location>
</feature>
<feature type="transmembrane region" description="Helical" evidence="7">
    <location>
        <begin position="403"/>
        <end position="423"/>
    </location>
</feature>
<feature type="transmembrane region" description="Helical" evidence="7">
    <location>
        <begin position="298"/>
        <end position="319"/>
    </location>
</feature>
<evidence type="ECO:0000256" key="6">
    <source>
        <dbReference type="SAM" id="MobiDB-lite"/>
    </source>
</evidence>
<dbReference type="PANTHER" id="PTHR33406:SF13">
    <property type="entry name" value="MEMBRANE PROTEIN YDFJ"/>
    <property type="match status" value="1"/>
</dbReference>
<feature type="domain" description="SSD" evidence="8">
    <location>
        <begin position="299"/>
        <end position="425"/>
    </location>
</feature>
<feature type="transmembrane region" description="Helical" evidence="7">
    <location>
        <begin position="326"/>
        <end position="348"/>
    </location>
</feature>
<evidence type="ECO:0000256" key="5">
    <source>
        <dbReference type="ARBA" id="ARBA00023136"/>
    </source>
</evidence>
<accession>A0A6P1BVB5</accession>
<dbReference type="InterPro" id="IPR017841">
    <property type="entry name" value="Hopanoid_biosynth_HpnN"/>
</dbReference>
<dbReference type="Gene3D" id="1.20.1640.10">
    <property type="entry name" value="Multidrug efflux transporter AcrB transmembrane domain"/>
    <property type="match status" value="2"/>
</dbReference>
<feature type="transmembrane region" description="Helical" evidence="7">
    <location>
        <begin position="802"/>
        <end position="822"/>
    </location>
</feature>
<proteinExistence type="predicted"/>
<dbReference type="InterPro" id="IPR050545">
    <property type="entry name" value="Mycobact_MmpL"/>
</dbReference>
<dbReference type="RefSeq" id="WP_163162620.1">
    <property type="nucleotide sequence ID" value="NZ_VKHP01000360.1"/>
</dbReference>
<keyword evidence="4 7" id="KW-1133">Transmembrane helix</keyword>
<feature type="transmembrane region" description="Helical" evidence="7">
    <location>
        <begin position="16"/>
        <end position="36"/>
    </location>
</feature>
<evidence type="ECO:0000256" key="3">
    <source>
        <dbReference type="ARBA" id="ARBA00022692"/>
    </source>
</evidence>
<dbReference type="EMBL" id="VKHP01000360">
    <property type="protein sequence ID" value="NEV02468.1"/>
    <property type="molecule type" value="Genomic_DNA"/>
</dbReference>
<evidence type="ECO:0000259" key="8">
    <source>
        <dbReference type="PROSITE" id="PS50156"/>
    </source>
</evidence>
<dbReference type="GO" id="GO:0005886">
    <property type="term" value="C:plasma membrane"/>
    <property type="evidence" value="ECO:0007669"/>
    <property type="project" value="UniProtKB-SubCell"/>
</dbReference>
<dbReference type="Proteomes" id="UP000468531">
    <property type="component" value="Unassembled WGS sequence"/>
</dbReference>
<dbReference type="AlphaFoldDB" id="A0A6P1BVB5"/>
<name>A0A6P1BVB5_9BRAD</name>
<feature type="transmembrane region" description="Helical" evidence="7">
    <location>
        <begin position="372"/>
        <end position="391"/>
    </location>
</feature>
<sequence>MLTNIVVSVVRTCTRFALPVVILAVLLSIGAGFYTARNFSINTDINKLISPDLDWRKRDNQFEEAFDRERLILAVVEGATPELTSSAAKALTAKLQADKKNFEAITALGSGEFFEKNGLLFLPTEEVGKVTGQLESAAPLIEIMAGDPSIRGLTGALETGLAGVKRGQVKLDNAVPPFNLISGTVETILAKGNATFSWRELTSDKPLTDSDRRAFIEIKPIIDYSALEPGKAATDAIRQAAADLKFPTEYRARVRLTGPVPIANEEYATVQDGAITNGIGTVVIVLIILWLALHSGKIIFAVFVNLFIGLALTTAVGLMMVGSLNLLSIAFAVLFVGLGVDFGIQFSVRYRSERYKNDNLTLALENAARRSAVPLSLAAMATAAGFLCFLPTDYKGISELGKIAGAGMLVAFITSITVLPALLDLLNPPGEKEPVGYAFLAPLDHFLEKHRVPIIVGTLLITVAGLPLLHWMKFDFNPINLRNKQAESIATFLDLRKDPNTGANAINVMTRSEADAKKIEAKLEKLPEVSRVMSLDSFVPDDQPAKLKLIAQAAKTLGPALNPDSVDPAPSDQENVESLKSSVDSLRKTAGDSKGPGAVAARRLADALQKLADSNQAMRDKAQDVFVAPMKIVFDQLRNTLQAQTVTLQNLPPELIASWKTKDGLMRVEVEPKGDPNDNDNLRHFADAVLAAEPTAIGGPVSILKSGDVIVNAFIHAGILALVTIGLLLWLTLRRVVDVLMTLVPLLVAGIVTLESCVLIGLPLNFANIVALPLLLGVGVAFKIYYVTAWRQGRTNLLQSSLTRAIFFSALTTATAFGSLWLSSHPGTASMGKLLALSLVTTLAAVLLFQPALMGKPREALQEEDIANDVT</sequence>
<feature type="transmembrane region" description="Helical" evidence="7">
    <location>
        <begin position="834"/>
        <end position="853"/>
    </location>
</feature>
<reference evidence="9 10" key="1">
    <citation type="journal article" date="2020" name="Arch. Microbiol.">
        <title>Bradyrhizobium uaiense sp. nov., a new highly efficient cowpea symbiont.</title>
        <authorList>
            <person name="Cabral Michel D."/>
            <person name="Azarias Guimaraes A."/>
            <person name="Martins da Costa E."/>
            <person name="Soares de Carvalho T."/>
            <person name="Balsanelli E."/>
            <person name="Willems A."/>
            <person name="Maltempi de Souza E."/>
            <person name="de Souza Moreira F.M."/>
        </authorList>
    </citation>
    <scope>NUCLEOTIDE SEQUENCE [LARGE SCALE GENOMIC DNA]</scope>
    <source>
        <strain evidence="9 10">UFLA 03-164</strain>
    </source>
</reference>
<dbReference type="InterPro" id="IPR004869">
    <property type="entry name" value="MMPL_dom"/>
</dbReference>
<evidence type="ECO:0000313" key="9">
    <source>
        <dbReference type="EMBL" id="NEV02468.1"/>
    </source>
</evidence>
<comment type="subcellular location">
    <subcellularLocation>
        <location evidence="1">Cell membrane</location>
        <topology evidence="1">Multi-pass membrane protein</topology>
    </subcellularLocation>
</comment>
<organism evidence="9 10">
    <name type="scientific">Bradyrhizobium uaiense</name>
    <dbReference type="NCBI Taxonomy" id="2594946"/>
    <lineage>
        <taxon>Bacteria</taxon>
        <taxon>Pseudomonadati</taxon>
        <taxon>Pseudomonadota</taxon>
        <taxon>Alphaproteobacteria</taxon>
        <taxon>Hyphomicrobiales</taxon>
        <taxon>Nitrobacteraceae</taxon>
        <taxon>Bradyrhizobium</taxon>
    </lineage>
</organism>
<keyword evidence="10" id="KW-1185">Reference proteome</keyword>
<dbReference type="PROSITE" id="PS50156">
    <property type="entry name" value="SSD"/>
    <property type="match status" value="1"/>
</dbReference>
<keyword evidence="5 7" id="KW-0472">Membrane</keyword>
<protein>
    <submittedName>
        <fullName evidence="9">MMPL family transporter</fullName>
    </submittedName>
</protein>
<dbReference type="Pfam" id="PF03176">
    <property type="entry name" value="MMPL"/>
    <property type="match status" value="2"/>
</dbReference>
<comment type="caution">
    <text evidence="9">The sequence shown here is derived from an EMBL/GenBank/DDBJ whole genome shotgun (WGS) entry which is preliminary data.</text>
</comment>
<evidence type="ECO:0000256" key="1">
    <source>
        <dbReference type="ARBA" id="ARBA00004651"/>
    </source>
</evidence>
<feature type="region of interest" description="Disordered" evidence="6">
    <location>
        <begin position="560"/>
        <end position="598"/>
    </location>
</feature>
<feature type="transmembrane region" description="Helical" evidence="7">
    <location>
        <begin position="769"/>
        <end position="790"/>
    </location>
</feature>
<dbReference type="NCBIfam" id="TIGR03480">
    <property type="entry name" value="HpnN"/>
    <property type="match status" value="1"/>
</dbReference>